<comment type="catalytic activity">
    <reaction evidence="12 13">
        <text>RNA(n) + a ribonucleoside 5'-triphosphate = RNA(n+1) + diphosphate</text>
        <dbReference type="Rhea" id="RHEA:21248"/>
        <dbReference type="Rhea" id="RHEA-COMP:14527"/>
        <dbReference type="Rhea" id="RHEA-COMP:17342"/>
        <dbReference type="ChEBI" id="CHEBI:33019"/>
        <dbReference type="ChEBI" id="CHEBI:61557"/>
        <dbReference type="ChEBI" id="CHEBI:140395"/>
        <dbReference type="EC" id="2.7.7.6"/>
    </reaction>
</comment>
<dbReference type="Gene3D" id="1.10.150.390">
    <property type="match status" value="1"/>
</dbReference>
<dbReference type="Pfam" id="PF04983">
    <property type="entry name" value="RNA_pol_Rpb1_3"/>
    <property type="match status" value="1"/>
</dbReference>
<keyword evidence="5 13" id="KW-0808">Transferase</keyword>
<reference evidence="16 17" key="1">
    <citation type="submission" date="2019-07" db="EMBL/GenBank/DDBJ databases">
        <title>Finished genome of Venturia effusa.</title>
        <authorList>
            <person name="Young C.A."/>
            <person name="Cox M.P."/>
            <person name="Ganley A.R.D."/>
            <person name="David W.J."/>
        </authorList>
    </citation>
    <scope>NUCLEOTIDE SEQUENCE [LARGE SCALE GENOMIC DNA]</scope>
    <source>
        <strain evidence="17">albino</strain>
    </source>
</reference>
<evidence type="ECO:0000256" key="11">
    <source>
        <dbReference type="ARBA" id="ARBA00023242"/>
    </source>
</evidence>
<evidence type="ECO:0000256" key="6">
    <source>
        <dbReference type="ARBA" id="ARBA00022695"/>
    </source>
</evidence>
<dbReference type="EMBL" id="CP042189">
    <property type="protein sequence ID" value="QDS71096.1"/>
    <property type="molecule type" value="Genomic_DNA"/>
</dbReference>
<feature type="domain" description="RNA polymerase N-terminal" evidence="15">
    <location>
        <begin position="268"/>
        <end position="576"/>
    </location>
</feature>
<dbReference type="InterPro" id="IPR000722">
    <property type="entry name" value="RNA_pol_asu"/>
</dbReference>
<dbReference type="Gene3D" id="1.10.274.100">
    <property type="entry name" value="RNA polymerase Rpb1, domain 3"/>
    <property type="match status" value="1"/>
</dbReference>
<sequence length="1569" mass="174542">MTDYEPLRPFPGHAPKEQVTDDTPMRIGALEFGIMSAQDIEAQAENLEISNPNLYDLDVDRKTTRFGALDPRLGSASKMEMCETCGRDQKDCNGHWGFIKLAMPCLHVGYIPFTLNMLNAVCKTCSRILLTESRRRHYLNKLKNSIDGFQKKHILKEIKLEIAKVHICPWCQSSNGPVRKVSGHATKLIHLKFDSYNKSTAMSKRPPPDKVDFDSALTAYLDEYPDYERHTSKVVDDMPGYRVHKILSDIPPKDVPLLGLDLAKGRPESYVWTYLPVPPTNIRPSVPGDQGTTEDDLTTRLAEVIDINMRLRGALEGFETVEKWMVIYEVLQDYIAGYINIDTPGLAKYEEGKVIRSFISRLKGKHGRFRGNLSGKRVNFSARTVIGPDPNLSLEEVGVPEHVAKILTYGERVTWNNIEQLRRAVERGPDVHPGANQIRKKKGNTISLGVMREIKGKDFLLTLAASLEVGDIVDRHIIHGDTVLFNRQPSLHKLSILAFKARVLQGRTFRMNESVCNPFNADFDGDEMNLHVPQTEEARAEAQTLMGVKYNLVTPKDGTPIISPIQDFITAAYLMSLKDNFLDRAQFTQLISYMFDAAPIRNQNGKPVKYRIPPPAILKPMRLWTGKQVFSVLMKPYAESKVDINFHAPCKWFQAVPGEAPDLSKDDQYVVMRNSEIMCGVMDKAIIGDGKKSTIFYVMLRDYGEDCAIQGMNRLAKLAARWLGTEGFSIGLMDVTADDDLNRDKDAKIAGAYEEAGVIIAKYHAGILPRAPGCTQEQTMENQVSGILSRVRNAVGEAAMNMLSKHNAAVVMARSGSKGSLMNVSQMVGSVGQQMIAGARVADGFQDRTLPHFTKGARHPASKGFIANSFRSGLNPAEFIFHAMSGREGLVDTAVKTAETGYMSRRLIKSLEDAHVAYDGTVRDSSGNISEFMFGDDGLDPARLEGKGHPVDFERTWLHAANVAHDSKTAGLTPFQIQSLLTRFLIKKLAKVKPDNTFDEDMNRDFSALTLERVGNDIAADIDQNDRHPAYKFSQTLIVFMTKKITRLTKLRSQYMLPDDGVYSDAGPDRKKLTHKEIAHNRKTAMEFAEKIGISPTESQAKVDNIMKVTPESLQIFLDACFAKYTIAQVEPGHAVGAIAAQSIGEPGTQMTLKTFHFAGIASMSITQGVPRIKEIINAAKKISTPIIEVKLQNENSVPVAHIVKARIEKTYLKDIAEHIEDSWGRGKECINIRFDIERMEKLNLNISLRQIAQAIVKHKPLKLTSDRVTTYGTRHIRVIPVDPTPRTDAAEELGEDGSGNDSEPITDPEDDSDYDPEHMATKGKPKKKSQMYYLIVQECMRNLEDVVVTGYPDASRVVIQKRSGKTQSGQEIFELFVEGYGLKRVMNTEGVLGTKCTTNSVMETLDVLGIEAARQTIINEIQKVMGGMNIDTRHMGQLANNMTSSGEVTGITRFGLAKKRDSVLQLASFEKTPDHLFEAGAMMKTDRIEGVSENIIMGQPVRLGTGMANLFFPLQLSEAFCTTKEPEVAFGPGPRDVWFKGRKGVDGFLGVDGEGEREVRNGVVPMEM</sequence>
<evidence type="ECO:0000256" key="4">
    <source>
        <dbReference type="ARBA" id="ARBA00022478"/>
    </source>
</evidence>
<evidence type="ECO:0000256" key="9">
    <source>
        <dbReference type="ARBA" id="ARBA00022842"/>
    </source>
</evidence>
<keyword evidence="17" id="KW-1185">Reference proteome</keyword>
<comment type="subcellular location">
    <subcellularLocation>
        <location evidence="1">Nucleus</location>
    </subcellularLocation>
</comment>
<dbReference type="Gene3D" id="2.40.40.20">
    <property type="match status" value="1"/>
</dbReference>
<dbReference type="FunFam" id="1.10.150.390:FF:000004">
    <property type="entry name" value="DNA-directed RNA polymerase subunit"/>
    <property type="match status" value="1"/>
</dbReference>
<evidence type="ECO:0000256" key="5">
    <source>
        <dbReference type="ARBA" id="ARBA00022679"/>
    </source>
</evidence>
<feature type="region of interest" description="Disordered" evidence="14">
    <location>
        <begin position="1280"/>
        <end position="1326"/>
    </location>
</feature>
<dbReference type="InterPro" id="IPR007080">
    <property type="entry name" value="RNA_pol_Rpb1_1"/>
</dbReference>
<evidence type="ECO:0000256" key="13">
    <source>
        <dbReference type="RuleBase" id="RU004279"/>
    </source>
</evidence>
<keyword evidence="7" id="KW-0479">Metal-binding</keyword>
<feature type="compositionally biased region" description="Acidic residues" evidence="14">
    <location>
        <begin position="1305"/>
        <end position="1315"/>
    </location>
</feature>
<dbReference type="GO" id="GO:0005634">
    <property type="term" value="C:nucleus"/>
    <property type="evidence" value="ECO:0007669"/>
    <property type="project" value="UniProtKB-SubCell"/>
</dbReference>
<dbReference type="SMART" id="SM00663">
    <property type="entry name" value="RPOLA_N"/>
    <property type="match status" value="1"/>
</dbReference>
<accession>A0A517L633</accession>
<proteinExistence type="inferred from homology"/>
<evidence type="ECO:0000256" key="2">
    <source>
        <dbReference type="ARBA" id="ARBA00006460"/>
    </source>
</evidence>
<evidence type="ECO:0000256" key="12">
    <source>
        <dbReference type="ARBA" id="ARBA00048552"/>
    </source>
</evidence>
<dbReference type="InterPro" id="IPR035698">
    <property type="entry name" value="RNAP_III_Rpc1_C"/>
</dbReference>
<dbReference type="Gene3D" id="1.10.132.30">
    <property type="match status" value="1"/>
</dbReference>
<evidence type="ECO:0000256" key="10">
    <source>
        <dbReference type="ARBA" id="ARBA00023163"/>
    </source>
</evidence>
<evidence type="ECO:0000313" key="17">
    <source>
        <dbReference type="Proteomes" id="UP000316270"/>
    </source>
</evidence>
<dbReference type="STRING" id="50376.A0A517L633"/>
<evidence type="ECO:0000256" key="8">
    <source>
        <dbReference type="ARBA" id="ARBA00022833"/>
    </source>
</evidence>
<comment type="subunit">
    <text evidence="3">Component of the RNA polymerase III (Pol III) complex consisting of 17 subunits.</text>
</comment>
<dbReference type="GO" id="GO:0003677">
    <property type="term" value="F:DNA binding"/>
    <property type="evidence" value="ECO:0007669"/>
    <property type="project" value="InterPro"/>
</dbReference>
<dbReference type="InterPro" id="IPR038120">
    <property type="entry name" value="Rpb1_funnel_sf"/>
</dbReference>
<dbReference type="Pfam" id="PF00623">
    <property type="entry name" value="RNA_pol_Rpb1_2"/>
    <property type="match status" value="1"/>
</dbReference>
<dbReference type="InterPro" id="IPR042102">
    <property type="entry name" value="RNA_pol_Rpb1_3_sf"/>
</dbReference>
<dbReference type="GO" id="GO:0000428">
    <property type="term" value="C:DNA-directed RNA polymerase complex"/>
    <property type="evidence" value="ECO:0007669"/>
    <property type="project" value="UniProtKB-KW"/>
</dbReference>
<keyword evidence="4 13" id="KW-0240">DNA-directed RNA polymerase</keyword>
<dbReference type="InterPro" id="IPR007066">
    <property type="entry name" value="RNA_pol_Rpb1_3"/>
</dbReference>
<name>A0A517L633_9PEZI</name>
<protein>
    <recommendedName>
        <fullName evidence="13">DNA-directed RNA polymerase subunit</fullName>
        <ecNumber evidence="13">2.7.7.6</ecNumber>
    </recommendedName>
</protein>
<keyword evidence="6 13" id="KW-0548">Nucleotidyltransferase</keyword>
<dbReference type="Gene3D" id="3.30.1490.180">
    <property type="entry name" value="RNA polymerase ii"/>
    <property type="match status" value="1"/>
</dbReference>
<evidence type="ECO:0000259" key="15">
    <source>
        <dbReference type="SMART" id="SM00663"/>
    </source>
</evidence>
<feature type="region of interest" description="Disordered" evidence="14">
    <location>
        <begin position="1"/>
        <end position="22"/>
    </location>
</feature>
<dbReference type="Pfam" id="PF05000">
    <property type="entry name" value="RNA_pol_Rpb1_4"/>
    <property type="match status" value="1"/>
</dbReference>
<dbReference type="GO" id="GO:0003899">
    <property type="term" value="F:DNA-directed RNA polymerase activity"/>
    <property type="evidence" value="ECO:0007669"/>
    <property type="project" value="UniProtKB-EC"/>
</dbReference>
<dbReference type="SUPFAM" id="SSF64484">
    <property type="entry name" value="beta and beta-prime subunits of DNA dependent RNA-polymerase"/>
    <property type="match status" value="1"/>
</dbReference>
<keyword evidence="8" id="KW-0862">Zinc</keyword>
<comment type="function">
    <text evidence="13">DNA-dependent RNA polymerase catalyzes the transcription of DNA into RNA using the four ribonucleoside triphosphates as substrates.</text>
</comment>
<dbReference type="CDD" id="cd02583">
    <property type="entry name" value="RNAP_III_RPC1_N"/>
    <property type="match status" value="1"/>
</dbReference>
<dbReference type="Gene3D" id="6.20.50.80">
    <property type="match status" value="1"/>
</dbReference>
<organism evidence="16 17">
    <name type="scientific">Venturia effusa</name>
    <dbReference type="NCBI Taxonomy" id="50376"/>
    <lineage>
        <taxon>Eukaryota</taxon>
        <taxon>Fungi</taxon>
        <taxon>Dikarya</taxon>
        <taxon>Ascomycota</taxon>
        <taxon>Pezizomycotina</taxon>
        <taxon>Dothideomycetes</taxon>
        <taxon>Pleosporomycetidae</taxon>
        <taxon>Venturiales</taxon>
        <taxon>Venturiaceae</taxon>
        <taxon>Venturia</taxon>
    </lineage>
</organism>
<dbReference type="PANTHER" id="PTHR48446:SF1">
    <property type="entry name" value="DNA-DIRECTED RNA POLYMERASE SUBUNIT BETA' N-TERMINAL SECTION"/>
    <property type="match status" value="1"/>
</dbReference>
<dbReference type="InterPro" id="IPR007083">
    <property type="entry name" value="RNA_pol_Rpb1_4"/>
</dbReference>
<gene>
    <name evidence="16" type="ORF">FKW77_009139</name>
</gene>
<dbReference type="InterPro" id="IPR015700">
    <property type="entry name" value="RPC1"/>
</dbReference>
<evidence type="ECO:0000256" key="14">
    <source>
        <dbReference type="SAM" id="MobiDB-lite"/>
    </source>
</evidence>
<dbReference type="Gene3D" id="6.10.250.2940">
    <property type="match status" value="1"/>
</dbReference>
<dbReference type="InterPro" id="IPR035697">
    <property type="entry name" value="RNAP_III_RPC1_N"/>
</dbReference>
<dbReference type="FunFam" id="2.40.40.20:FF:000019">
    <property type="entry name" value="DNA-directed RNA polymerase II subunit RPB1"/>
    <property type="match status" value="1"/>
</dbReference>
<comment type="similarity">
    <text evidence="2 13">Belongs to the RNA polymerase beta' chain family.</text>
</comment>
<dbReference type="GO" id="GO:0046872">
    <property type="term" value="F:metal ion binding"/>
    <property type="evidence" value="ECO:0007669"/>
    <property type="project" value="UniProtKB-KW"/>
</dbReference>
<dbReference type="CDD" id="cd02736">
    <property type="entry name" value="RNAP_III_Rpc1_C"/>
    <property type="match status" value="1"/>
</dbReference>
<evidence type="ECO:0000313" key="16">
    <source>
        <dbReference type="EMBL" id="QDS71096.1"/>
    </source>
</evidence>
<dbReference type="Proteomes" id="UP000316270">
    <property type="component" value="Chromosome 5"/>
</dbReference>
<keyword evidence="11" id="KW-0539">Nucleus</keyword>
<keyword evidence="9" id="KW-0460">Magnesium</keyword>
<keyword evidence="10 13" id="KW-0804">Transcription</keyword>
<dbReference type="EC" id="2.7.7.6" evidence="13"/>
<dbReference type="GO" id="GO:0006351">
    <property type="term" value="P:DNA-templated transcription"/>
    <property type="evidence" value="ECO:0007669"/>
    <property type="project" value="InterPro"/>
</dbReference>
<dbReference type="InterPro" id="IPR044893">
    <property type="entry name" value="RNA_pol_Rpb1_clamp_domain"/>
</dbReference>
<evidence type="ECO:0000256" key="3">
    <source>
        <dbReference type="ARBA" id="ARBA00011206"/>
    </source>
</evidence>
<evidence type="ECO:0000256" key="7">
    <source>
        <dbReference type="ARBA" id="ARBA00022723"/>
    </source>
</evidence>
<dbReference type="InterPro" id="IPR006592">
    <property type="entry name" value="RNA_pol_N"/>
</dbReference>
<dbReference type="InterPro" id="IPR007081">
    <property type="entry name" value="RNA_pol_Rpb1_5"/>
</dbReference>
<evidence type="ECO:0000256" key="1">
    <source>
        <dbReference type="ARBA" id="ARBA00004123"/>
    </source>
</evidence>
<dbReference type="OrthoDB" id="270392at2759"/>
<dbReference type="Pfam" id="PF04997">
    <property type="entry name" value="RNA_pol_Rpb1_1"/>
    <property type="match status" value="1"/>
</dbReference>
<dbReference type="PANTHER" id="PTHR48446">
    <property type="entry name" value="DNA-DIRECTED RNA POLYMERASE SUBUNIT BETA' N-TERMINAL SECTION"/>
    <property type="match status" value="1"/>
</dbReference>
<dbReference type="Gene3D" id="4.10.860.120">
    <property type="entry name" value="RNA polymerase II, clamp domain"/>
    <property type="match status" value="1"/>
</dbReference>
<dbReference type="Pfam" id="PF04998">
    <property type="entry name" value="RNA_pol_Rpb1_5"/>
    <property type="match status" value="1"/>
</dbReference>
<dbReference type="NCBIfam" id="NF006336">
    <property type="entry name" value="PRK08566.1"/>
    <property type="match status" value="1"/>
</dbReference>